<keyword evidence="2 5" id="KW-0812">Transmembrane</keyword>
<dbReference type="GO" id="GO:0004930">
    <property type="term" value="F:G protein-coupled receptor activity"/>
    <property type="evidence" value="ECO:0007669"/>
    <property type="project" value="InterPro"/>
</dbReference>
<organism evidence="7 8">
    <name type="scientific">Steinernema carpocapsae</name>
    <name type="common">Entomopathogenic nematode</name>
    <dbReference type="NCBI Taxonomy" id="34508"/>
    <lineage>
        <taxon>Eukaryota</taxon>
        <taxon>Metazoa</taxon>
        <taxon>Ecdysozoa</taxon>
        <taxon>Nematoda</taxon>
        <taxon>Chromadorea</taxon>
        <taxon>Rhabditida</taxon>
        <taxon>Tylenchina</taxon>
        <taxon>Panagrolaimomorpha</taxon>
        <taxon>Strongyloidoidea</taxon>
        <taxon>Steinernematidae</taxon>
        <taxon>Steinernema</taxon>
    </lineage>
</organism>
<feature type="transmembrane region" description="Helical" evidence="5">
    <location>
        <begin position="13"/>
        <end position="36"/>
    </location>
</feature>
<feature type="transmembrane region" description="Helical" evidence="5">
    <location>
        <begin position="233"/>
        <end position="254"/>
    </location>
</feature>
<dbReference type="InterPro" id="IPR019424">
    <property type="entry name" value="7TM_GPCR_Srsx"/>
</dbReference>
<dbReference type="EMBL" id="AZBU02000010">
    <property type="protein sequence ID" value="TKR62930.1"/>
    <property type="molecule type" value="Genomic_DNA"/>
</dbReference>
<dbReference type="PANTHER" id="PTHR23360">
    <property type="entry name" value="G-PROTEIN COUPLED RECEPTORS FAMILY 1 PROFILE DOMAIN-CONTAINING PROTEIN-RELATED"/>
    <property type="match status" value="1"/>
</dbReference>
<feature type="transmembrane region" description="Helical" evidence="5">
    <location>
        <begin position="89"/>
        <end position="108"/>
    </location>
</feature>
<evidence type="ECO:0000313" key="7">
    <source>
        <dbReference type="EMBL" id="TKR62930.1"/>
    </source>
</evidence>
<dbReference type="SUPFAM" id="SSF81321">
    <property type="entry name" value="Family A G protein-coupled receptor-like"/>
    <property type="match status" value="1"/>
</dbReference>
<dbReference type="SMART" id="SM01381">
    <property type="entry name" value="7TM_GPCR_Srsx"/>
    <property type="match status" value="1"/>
</dbReference>
<dbReference type="AlphaFoldDB" id="A0A4U5M2K2"/>
<dbReference type="InterPro" id="IPR000276">
    <property type="entry name" value="GPCR_Rhodpsn"/>
</dbReference>
<keyword evidence="3 5" id="KW-1133">Transmembrane helix</keyword>
<sequence>MGDNVFETMIKCFASSILMVDLLGIFGNVNLIAATICFKQLRTSKCSLLIGLIAICDLTCTTFGIQAFVYDMVHKHNHLLYRTECFDKIWMFVFISCFETFLFFFLAVDRLLAITAPVVYQHVREYQYFLVIIVPGLLFGTAIMVLGFTSNDGIDQIQFCLPPTSLRLDIQAVYALCVTVINCSTVVVYVIIGILIWRKTRKSISSWPKPEISSLGTSYDALLQTQLKITKTIAFILLFFILTWLSAHLIRFIANVYFQRSMRRCLIHLLSVSLRSKN</sequence>
<evidence type="ECO:0000256" key="4">
    <source>
        <dbReference type="ARBA" id="ARBA00023136"/>
    </source>
</evidence>
<proteinExistence type="predicted"/>
<dbReference type="GO" id="GO:0016020">
    <property type="term" value="C:membrane"/>
    <property type="evidence" value="ECO:0007669"/>
    <property type="project" value="UniProtKB-SubCell"/>
</dbReference>
<dbReference type="Proteomes" id="UP000298663">
    <property type="component" value="Unassembled WGS sequence"/>
</dbReference>
<evidence type="ECO:0000256" key="5">
    <source>
        <dbReference type="SAM" id="Phobius"/>
    </source>
</evidence>
<dbReference type="Pfam" id="PF10320">
    <property type="entry name" value="7TM_GPCR_Srsx"/>
    <property type="match status" value="1"/>
</dbReference>
<gene>
    <name evidence="7" type="ORF">L596_026829</name>
</gene>
<dbReference type="PANTHER" id="PTHR23360:SF37">
    <property type="entry name" value="G-PROTEIN COUPLED RECEPTORS FAMILY 1 PROFILE DOMAIN-CONTAINING PROTEIN"/>
    <property type="match status" value="1"/>
</dbReference>
<reference evidence="7 8" key="2">
    <citation type="journal article" date="2019" name="G3 (Bethesda)">
        <title>Hybrid Assembly of the Genome of the Entomopathogenic Nematode Steinernema carpocapsae Identifies the X-Chromosome.</title>
        <authorList>
            <person name="Serra L."/>
            <person name="Macchietto M."/>
            <person name="Macias-Munoz A."/>
            <person name="McGill C.J."/>
            <person name="Rodriguez I.M."/>
            <person name="Rodriguez B."/>
            <person name="Murad R."/>
            <person name="Mortazavi A."/>
        </authorList>
    </citation>
    <scope>NUCLEOTIDE SEQUENCE [LARGE SCALE GENOMIC DNA]</scope>
    <source>
        <strain evidence="7 8">ALL</strain>
    </source>
</reference>
<evidence type="ECO:0000259" key="6">
    <source>
        <dbReference type="PROSITE" id="PS50262"/>
    </source>
</evidence>
<evidence type="ECO:0000256" key="2">
    <source>
        <dbReference type="ARBA" id="ARBA00022692"/>
    </source>
</evidence>
<feature type="domain" description="G-protein coupled receptors family 1 profile" evidence="6">
    <location>
        <begin position="27"/>
        <end position="278"/>
    </location>
</feature>
<accession>A0A4U5M2K2</accession>
<evidence type="ECO:0000256" key="1">
    <source>
        <dbReference type="ARBA" id="ARBA00004370"/>
    </source>
</evidence>
<feature type="transmembrane region" description="Helical" evidence="5">
    <location>
        <begin position="172"/>
        <end position="197"/>
    </location>
</feature>
<feature type="transmembrane region" description="Helical" evidence="5">
    <location>
        <begin position="128"/>
        <end position="148"/>
    </location>
</feature>
<evidence type="ECO:0000313" key="8">
    <source>
        <dbReference type="Proteomes" id="UP000298663"/>
    </source>
</evidence>
<keyword evidence="8" id="KW-1185">Reference proteome</keyword>
<dbReference type="CDD" id="cd00637">
    <property type="entry name" value="7tm_classA_rhodopsin-like"/>
    <property type="match status" value="1"/>
</dbReference>
<evidence type="ECO:0000256" key="3">
    <source>
        <dbReference type="ARBA" id="ARBA00022989"/>
    </source>
</evidence>
<dbReference type="OrthoDB" id="5820127at2759"/>
<dbReference type="Gene3D" id="1.20.1070.10">
    <property type="entry name" value="Rhodopsin 7-helix transmembrane proteins"/>
    <property type="match status" value="1"/>
</dbReference>
<protein>
    <recommendedName>
        <fullName evidence="6">G-protein coupled receptors family 1 profile domain-containing protein</fullName>
    </recommendedName>
</protein>
<feature type="transmembrane region" description="Helical" evidence="5">
    <location>
        <begin position="48"/>
        <end position="69"/>
    </location>
</feature>
<dbReference type="PROSITE" id="PS50262">
    <property type="entry name" value="G_PROTEIN_RECEP_F1_2"/>
    <property type="match status" value="1"/>
</dbReference>
<name>A0A4U5M2K2_STECR</name>
<reference evidence="7 8" key="1">
    <citation type="journal article" date="2015" name="Genome Biol.">
        <title>Comparative genomics of Steinernema reveals deeply conserved gene regulatory networks.</title>
        <authorList>
            <person name="Dillman A.R."/>
            <person name="Macchietto M."/>
            <person name="Porter C.F."/>
            <person name="Rogers A."/>
            <person name="Williams B."/>
            <person name="Antoshechkin I."/>
            <person name="Lee M.M."/>
            <person name="Goodwin Z."/>
            <person name="Lu X."/>
            <person name="Lewis E.E."/>
            <person name="Goodrich-Blair H."/>
            <person name="Stock S.P."/>
            <person name="Adams B.J."/>
            <person name="Sternberg P.W."/>
            <person name="Mortazavi A."/>
        </authorList>
    </citation>
    <scope>NUCLEOTIDE SEQUENCE [LARGE SCALE GENOMIC DNA]</scope>
    <source>
        <strain evidence="7 8">ALL</strain>
    </source>
</reference>
<keyword evidence="4 5" id="KW-0472">Membrane</keyword>
<comment type="subcellular location">
    <subcellularLocation>
        <location evidence="1">Membrane</location>
    </subcellularLocation>
</comment>
<comment type="caution">
    <text evidence="7">The sequence shown here is derived from an EMBL/GenBank/DDBJ whole genome shotgun (WGS) entry which is preliminary data.</text>
</comment>
<dbReference type="InterPro" id="IPR017452">
    <property type="entry name" value="GPCR_Rhodpsn_7TM"/>
</dbReference>
<dbReference type="PRINTS" id="PR00237">
    <property type="entry name" value="GPCRRHODOPSN"/>
</dbReference>
<dbReference type="InterPro" id="IPR047130">
    <property type="entry name" value="7TM_GPCR_Srsx_nematod"/>
</dbReference>